<feature type="transmembrane region" description="Helical" evidence="1">
    <location>
        <begin position="6"/>
        <end position="28"/>
    </location>
</feature>
<evidence type="ECO:0000313" key="3">
    <source>
        <dbReference type="Proteomes" id="UP001230426"/>
    </source>
</evidence>
<protein>
    <submittedName>
        <fullName evidence="2">Uncharacterized protein</fullName>
    </submittedName>
</protein>
<accession>A0ABT9RK19</accession>
<evidence type="ECO:0000313" key="2">
    <source>
        <dbReference type="EMBL" id="MDP9868660.1"/>
    </source>
</evidence>
<evidence type="ECO:0000256" key="1">
    <source>
        <dbReference type="SAM" id="Phobius"/>
    </source>
</evidence>
<reference evidence="2 3" key="1">
    <citation type="submission" date="2023-07" db="EMBL/GenBank/DDBJ databases">
        <title>Sequencing the genomes of 1000 actinobacteria strains.</title>
        <authorList>
            <person name="Klenk H.-P."/>
        </authorList>
    </citation>
    <scope>NUCLEOTIDE SEQUENCE [LARGE SCALE GENOMIC DNA]</scope>
    <source>
        <strain evidence="2 3">DSM 44109</strain>
    </source>
</reference>
<name>A0ABT9RK19_9ACTN</name>
<comment type="caution">
    <text evidence="2">The sequence shown here is derived from an EMBL/GenBank/DDBJ whole genome shotgun (WGS) entry which is preliminary data.</text>
</comment>
<sequence>MAGGAVGAVGAGAFLVAGMAFLLVPLMLRRATI</sequence>
<dbReference type="EMBL" id="JAUSRB010000002">
    <property type="protein sequence ID" value="MDP9868660.1"/>
    <property type="molecule type" value="Genomic_DNA"/>
</dbReference>
<organism evidence="2 3">
    <name type="scientific">Streptosporangium brasiliense</name>
    <dbReference type="NCBI Taxonomy" id="47480"/>
    <lineage>
        <taxon>Bacteria</taxon>
        <taxon>Bacillati</taxon>
        <taxon>Actinomycetota</taxon>
        <taxon>Actinomycetes</taxon>
        <taxon>Streptosporangiales</taxon>
        <taxon>Streptosporangiaceae</taxon>
        <taxon>Streptosporangium</taxon>
    </lineage>
</organism>
<gene>
    <name evidence="2" type="ORF">J2S55_007926</name>
</gene>
<proteinExistence type="predicted"/>
<keyword evidence="3" id="KW-1185">Reference proteome</keyword>
<keyword evidence="1" id="KW-0472">Membrane</keyword>
<keyword evidence="1" id="KW-1133">Transmembrane helix</keyword>
<dbReference type="Proteomes" id="UP001230426">
    <property type="component" value="Unassembled WGS sequence"/>
</dbReference>
<keyword evidence="1" id="KW-0812">Transmembrane</keyword>